<keyword evidence="1" id="KW-0812">Transmembrane</keyword>
<dbReference type="EMBL" id="CP046956">
    <property type="protein sequence ID" value="QTM98185.1"/>
    <property type="molecule type" value="Genomic_DNA"/>
</dbReference>
<dbReference type="RefSeq" id="WP_209366784.1">
    <property type="nucleotide sequence ID" value="NZ_CP046956.1"/>
</dbReference>
<protein>
    <submittedName>
        <fullName evidence="2">Uncharacterized protein</fullName>
    </submittedName>
</protein>
<sequence length="57" mass="6857">MSFFIDLGVILFILVTLICLIFILKQLKDLKDNQEYLIALHQDMKKNLQYKEKNHFD</sequence>
<accession>A0ABX7VQY2</accession>
<keyword evidence="3" id="KW-1185">Reference proteome</keyword>
<feature type="transmembrane region" description="Helical" evidence="1">
    <location>
        <begin position="6"/>
        <end position="24"/>
    </location>
</feature>
<gene>
    <name evidence="2" type="ORF">ERJ70_01970</name>
</gene>
<evidence type="ECO:0000256" key="1">
    <source>
        <dbReference type="SAM" id="Phobius"/>
    </source>
</evidence>
<evidence type="ECO:0000313" key="2">
    <source>
        <dbReference type="EMBL" id="QTM98185.1"/>
    </source>
</evidence>
<keyword evidence="1" id="KW-1133">Transmembrane helix</keyword>
<reference evidence="2 3" key="1">
    <citation type="submission" date="2019-12" db="EMBL/GenBank/DDBJ databases">
        <title>The whole genome sequencing of a strain isolated from a Mars analog, Dalangtan Playa.</title>
        <authorList>
            <person name="Huang T."/>
        </authorList>
    </citation>
    <scope>NUCLEOTIDE SEQUENCE [LARGE SCALE GENOMIC DNA]</scope>
    <source>
        <strain evidence="2 3">DP4-553-S</strain>
    </source>
</reference>
<name>A0ABX7VQY2_9BACI</name>
<evidence type="ECO:0000313" key="3">
    <source>
        <dbReference type="Proteomes" id="UP000665043"/>
    </source>
</evidence>
<organism evidence="2 3">
    <name type="scientific">Sediminibacillus dalangtanensis</name>
    <dbReference type="NCBI Taxonomy" id="2729421"/>
    <lineage>
        <taxon>Bacteria</taxon>
        <taxon>Bacillati</taxon>
        <taxon>Bacillota</taxon>
        <taxon>Bacilli</taxon>
        <taxon>Bacillales</taxon>
        <taxon>Bacillaceae</taxon>
        <taxon>Sediminibacillus</taxon>
    </lineage>
</organism>
<proteinExistence type="predicted"/>
<keyword evidence="1" id="KW-0472">Membrane</keyword>
<dbReference type="Proteomes" id="UP000665043">
    <property type="component" value="Chromosome"/>
</dbReference>